<sequence length="88" mass="10313">MEKVTRRRTTRIVFFTDGRLRWTGQEARMGESRNAYKVSVTRRVDSETDPELMMMQNVSPGYEGIPPPLPQRKRWVLPYAPFAPRDVT</sequence>
<comment type="caution">
    <text evidence="1">The sequence shown here is derived from an EMBL/GenBank/DDBJ whole genome shotgun (WGS) entry which is preliminary data.</text>
</comment>
<dbReference type="EMBL" id="JAJSOF020000009">
    <property type="protein sequence ID" value="KAJ4446027.1"/>
    <property type="molecule type" value="Genomic_DNA"/>
</dbReference>
<protein>
    <submittedName>
        <fullName evidence="1">Uncharacterized protein</fullName>
    </submittedName>
</protein>
<name>A0ABQ8TJW6_PERAM</name>
<evidence type="ECO:0000313" key="1">
    <source>
        <dbReference type="EMBL" id="KAJ4446027.1"/>
    </source>
</evidence>
<proteinExistence type="predicted"/>
<reference evidence="1 2" key="1">
    <citation type="journal article" date="2022" name="Allergy">
        <title>Genome assembly and annotation of Periplaneta americana reveal a comprehensive cockroach allergen profile.</title>
        <authorList>
            <person name="Wang L."/>
            <person name="Xiong Q."/>
            <person name="Saelim N."/>
            <person name="Wang L."/>
            <person name="Nong W."/>
            <person name="Wan A.T."/>
            <person name="Shi M."/>
            <person name="Liu X."/>
            <person name="Cao Q."/>
            <person name="Hui J.H.L."/>
            <person name="Sookrung N."/>
            <person name="Leung T.F."/>
            <person name="Tungtrongchitr A."/>
            <person name="Tsui S.K.W."/>
        </authorList>
    </citation>
    <scope>NUCLEOTIDE SEQUENCE [LARGE SCALE GENOMIC DNA]</scope>
    <source>
        <strain evidence="1">PWHHKU_190912</strain>
    </source>
</reference>
<gene>
    <name evidence="1" type="ORF">ANN_12713</name>
</gene>
<accession>A0ABQ8TJW6</accession>
<evidence type="ECO:0000313" key="2">
    <source>
        <dbReference type="Proteomes" id="UP001148838"/>
    </source>
</evidence>
<organism evidence="1 2">
    <name type="scientific">Periplaneta americana</name>
    <name type="common">American cockroach</name>
    <name type="synonym">Blatta americana</name>
    <dbReference type="NCBI Taxonomy" id="6978"/>
    <lineage>
        <taxon>Eukaryota</taxon>
        <taxon>Metazoa</taxon>
        <taxon>Ecdysozoa</taxon>
        <taxon>Arthropoda</taxon>
        <taxon>Hexapoda</taxon>
        <taxon>Insecta</taxon>
        <taxon>Pterygota</taxon>
        <taxon>Neoptera</taxon>
        <taxon>Polyneoptera</taxon>
        <taxon>Dictyoptera</taxon>
        <taxon>Blattodea</taxon>
        <taxon>Blattoidea</taxon>
        <taxon>Blattidae</taxon>
        <taxon>Blattinae</taxon>
        <taxon>Periplaneta</taxon>
    </lineage>
</organism>
<dbReference type="Proteomes" id="UP001148838">
    <property type="component" value="Unassembled WGS sequence"/>
</dbReference>
<keyword evidence="2" id="KW-1185">Reference proteome</keyword>